<dbReference type="EMBL" id="AEMG01000018">
    <property type="protein sequence ID" value="EFW91105.1"/>
    <property type="molecule type" value="Genomic_DNA"/>
</dbReference>
<dbReference type="Proteomes" id="UP000003751">
    <property type="component" value="Unassembled WGS sequence"/>
</dbReference>
<comment type="caution">
    <text evidence="1">The sequence shown here is derived from an EMBL/GenBank/DDBJ whole genome shotgun (WGS) entry which is preliminary data.</text>
</comment>
<dbReference type="PATRIC" id="fig|797209.4.peg.3139"/>
<proteinExistence type="predicted"/>
<gene>
    <name evidence="1" type="ORF">ZOD2009_15986</name>
</gene>
<evidence type="ECO:0000313" key="2">
    <source>
        <dbReference type="Proteomes" id="UP000003751"/>
    </source>
</evidence>
<organism evidence="1 2">
    <name type="scientific">Haladaptatus paucihalophilus DX253</name>
    <dbReference type="NCBI Taxonomy" id="797209"/>
    <lineage>
        <taxon>Archaea</taxon>
        <taxon>Methanobacteriati</taxon>
        <taxon>Methanobacteriota</taxon>
        <taxon>Stenosarchaea group</taxon>
        <taxon>Halobacteria</taxon>
        <taxon>Halobacteriales</taxon>
        <taxon>Haladaptataceae</taxon>
        <taxon>Haladaptatus</taxon>
    </lineage>
</organism>
<accession>E7QWK9</accession>
<protein>
    <submittedName>
        <fullName evidence="1">Uncharacterized protein</fullName>
    </submittedName>
</protein>
<dbReference type="AlphaFoldDB" id="E7QWK9"/>
<reference evidence="1 2" key="1">
    <citation type="journal article" date="2014" name="ISME J.">
        <title>Trehalose/2-sulfotrehalose biosynthesis and glycine-betaine uptake are widely spread mechanisms for osmoadaptation in the Halobacteriales.</title>
        <authorList>
            <person name="Youssef N.H."/>
            <person name="Savage-Ashlock K.N."/>
            <person name="McCully A.L."/>
            <person name="Luedtke B."/>
            <person name="Shaw E.I."/>
            <person name="Hoff W.D."/>
            <person name="Elshahed M.S."/>
        </authorList>
    </citation>
    <scope>NUCLEOTIDE SEQUENCE [LARGE SCALE GENOMIC DNA]</scope>
    <source>
        <strain evidence="1 2">DX253</strain>
    </source>
</reference>
<evidence type="ECO:0000313" key="1">
    <source>
        <dbReference type="EMBL" id="EFW91105.1"/>
    </source>
</evidence>
<name>E7QWK9_HALPU</name>
<sequence>MERDITPFISYLSTLLSSFWTADTHIATTCSVSVKCDCNGVRWVLFVGNQ</sequence>